<feature type="transmembrane region" description="Helical" evidence="2">
    <location>
        <begin position="53"/>
        <end position="86"/>
    </location>
</feature>
<dbReference type="Proteomes" id="UP000886885">
    <property type="component" value="Chromosome 4A"/>
</dbReference>
<keyword evidence="2" id="KW-0472">Membrane</keyword>
<feature type="region of interest" description="Disordered" evidence="1">
    <location>
        <begin position="172"/>
        <end position="198"/>
    </location>
</feature>
<sequence length="198" mass="21991">METHLALRQLGAAHEGRSGLLLTVETELLSCRRVFNVALIELRRKKKHPAVMLLLLFAALGGRIPATVLLLLIVAHSVVVLFTAAVSSGEEGRVKGWRSPFSGQEKTWLFCEEDEVVLYIWPGVSLVFFFRKGAAVRVFWFTSKGKGNEVSGDGKGGLGQERELLMRVRHRSMSRKHGKERDEPAVCGAGQLREGKVR</sequence>
<organism evidence="3 4">
    <name type="scientific">Populus tomentosa</name>
    <name type="common">Chinese white poplar</name>
    <dbReference type="NCBI Taxonomy" id="118781"/>
    <lineage>
        <taxon>Eukaryota</taxon>
        <taxon>Viridiplantae</taxon>
        <taxon>Streptophyta</taxon>
        <taxon>Embryophyta</taxon>
        <taxon>Tracheophyta</taxon>
        <taxon>Spermatophyta</taxon>
        <taxon>Magnoliopsida</taxon>
        <taxon>eudicotyledons</taxon>
        <taxon>Gunneridae</taxon>
        <taxon>Pentapetalae</taxon>
        <taxon>rosids</taxon>
        <taxon>fabids</taxon>
        <taxon>Malpighiales</taxon>
        <taxon>Salicaceae</taxon>
        <taxon>Saliceae</taxon>
        <taxon>Populus</taxon>
    </lineage>
</organism>
<name>A0A8X8D726_POPTO</name>
<keyword evidence="2" id="KW-0812">Transmembrane</keyword>
<gene>
    <name evidence="3" type="ORF">POTOM_016477</name>
</gene>
<dbReference type="AlphaFoldDB" id="A0A8X8D726"/>
<evidence type="ECO:0000313" key="4">
    <source>
        <dbReference type="Proteomes" id="UP000886885"/>
    </source>
</evidence>
<accession>A0A8X8D726</accession>
<evidence type="ECO:0000313" key="3">
    <source>
        <dbReference type="EMBL" id="KAG6780067.1"/>
    </source>
</evidence>
<protein>
    <submittedName>
        <fullName evidence="3">Uncharacterized protein</fullName>
    </submittedName>
</protein>
<comment type="caution">
    <text evidence="3">The sequence shown here is derived from an EMBL/GenBank/DDBJ whole genome shotgun (WGS) entry which is preliminary data.</text>
</comment>
<feature type="transmembrane region" description="Helical" evidence="2">
    <location>
        <begin position="116"/>
        <end position="134"/>
    </location>
</feature>
<keyword evidence="2" id="KW-1133">Transmembrane helix</keyword>
<evidence type="ECO:0000256" key="2">
    <source>
        <dbReference type="SAM" id="Phobius"/>
    </source>
</evidence>
<reference evidence="3" key="1">
    <citation type="journal article" date="2020" name="bioRxiv">
        <title>Hybrid origin of Populus tomentosa Carr. identified through genome sequencing and phylogenomic analysis.</title>
        <authorList>
            <person name="An X."/>
            <person name="Gao K."/>
            <person name="Chen Z."/>
            <person name="Li J."/>
            <person name="Yang X."/>
            <person name="Yang X."/>
            <person name="Zhou J."/>
            <person name="Guo T."/>
            <person name="Zhao T."/>
            <person name="Huang S."/>
            <person name="Miao D."/>
            <person name="Khan W.U."/>
            <person name="Rao P."/>
            <person name="Ye M."/>
            <person name="Lei B."/>
            <person name="Liao W."/>
            <person name="Wang J."/>
            <person name="Ji L."/>
            <person name="Li Y."/>
            <person name="Guo B."/>
            <person name="Mustafa N.S."/>
            <person name="Li S."/>
            <person name="Yun Q."/>
            <person name="Keller S.R."/>
            <person name="Mao J."/>
            <person name="Zhang R."/>
            <person name="Strauss S.H."/>
        </authorList>
    </citation>
    <scope>NUCLEOTIDE SEQUENCE</scope>
    <source>
        <strain evidence="3">GM15</strain>
        <tissue evidence="3">Leaf</tissue>
    </source>
</reference>
<dbReference type="EMBL" id="JAAWWB010000007">
    <property type="protein sequence ID" value="KAG6780067.1"/>
    <property type="molecule type" value="Genomic_DNA"/>
</dbReference>
<keyword evidence="4" id="KW-1185">Reference proteome</keyword>
<proteinExistence type="predicted"/>
<evidence type="ECO:0000256" key="1">
    <source>
        <dbReference type="SAM" id="MobiDB-lite"/>
    </source>
</evidence>